<accession>A0A8S1HD50</accession>
<proteinExistence type="predicted"/>
<sequence length="405" mass="46901">MSLHIPAGGILGTHVTWRDVEEELQTTLNTSSHFGPDKSVTNIGDMKGFMSRICLVQPDWQGEDVEKLPQKFVVKISSQLAFVEMEEKFKAMGGEFISSEKLEGLVEICKQAHNCEVATYKLLKRENNPHIPITKIYASRGYSESNKLKGFLVSELLEDLYSVPAYETISAKDILQPLRAIAAFTSLGEKLPEEEFDHVDRSDFAAKFIEAAFDDTAVRSTKNLLLQSVSEEYKEKTEKLNNLMDFYFKPEYYNKLQFIPEHLGYKKDKSLKLRAVIDWQTVSFSNPGQDMCRLMIACMKGKERRENWEKLLEQFYAWFEEDMQDRPMPYTLEQLKKSYRMYFPIAAFFVLPMIGPMLQMAQGDMDEDIKAVIKEAAMEKLYCLIEDVLEMHERNLKEFPDFHDV</sequence>
<reference evidence="2" key="1">
    <citation type="submission" date="2020-10" db="EMBL/GenBank/DDBJ databases">
        <authorList>
            <person name="Kikuchi T."/>
        </authorList>
    </citation>
    <scope>NUCLEOTIDE SEQUENCE</scope>
    <source>
        <strain evidence="2">NKZ352</strain>
    </source>
</reference>
<dbReference type="InterPro" id="IPR052961">
    <property type="entry name" value="Oxido-Kinase-like_Enzymes"/>
</dbReference>
<dbReference type="OrthoDB" id="5777157at2759"/>
<dbReference type="Pfam" id="PF07914">
    <property type="entry name" value="DUF1679"/>
    <property type="match status" value="1"/>
</dbReference>
<dbReference type="PANTHER" id="PTHR23020:SF43">
    <property type="entry name" value="CHK KINASE-LIKE DOMAIN-CONTAINING PROTEIN"/>
    <property type="match status" value="1"/>
</dbReference>
<dbReference type="Proteomes" id="UP000835052">
    <property type="component" value="Unassembled WGS sequence"/>
</dbReference>
<comment type="caution">
    <text evidence="2">The sequence shown here is derived from an EMBL/GenBank/DDBJ whole genome shotgun (WGS) entry which is preliminary data.</text>
</comment>
<dbReference type="SMART" id="SM00587">
    <property type="entry name" value="CHK"/>
    <property type="match status" value="1"/>
</dbReference>
<evidence type="ECO:0000259" key="1">
    <source>
        <dbReference type="SMART" id="SM00587"/>
    </source>
</evidence>
<feature type="domain" description="CHK kinase-like" evidence="1">
    <location>
        <begin position="151"/>
        <end position="325"/>
    </location>
</feature>
<dbReference type="AlphaFoldDB" id="A0A8S1HD50"/>
<name>A0A8S1HD50_9PELO</name>
<dbReference type="InterPro" id="IPR011009">
    <property type="entry name" value="Kinase-like_dom_sf"/>
</dbReference>
<keyword evidence="3" id="KW-1185">Reference proteome</keyword>
<dbReference type="PANTHER" id="PTHR23020">
    <property type="entry name" value="UNCHARACTERIZED NUCLEAR HORMONE RECEPTOR-RELATED"/>
    <property type="match status" value="1"/>
</dbReference>
<organism evidence="2 3">
    <name type="scientific">Caenorhabditis auriculariae</name>
    <dbReference type="NCBI Taxonomy" id="2777116"/>
    <lineage>
        <taxon>Eukaryota</taxon>
        <taxon>Metazoa</taxon>
        <taxon>Ecdysozoa</taxon>
        <taxon>Nematoda</taxon>
        <taxon>Chromadorea</taxon>
        <taxon>Rhabditida</taxon>
        <taxon>Rhabditina</taxon>
        <taxon>Rhabditomorpha</taxon>
        <taxon>Rhabditoidea</taxon>
        <taxon>Rhabditidae</taxon>
        <taxon>Peloderinae</taxon>
        <taxon>Caenorhabditis</taxon>
    </lineage>
</organism>
<evidence type="ECO:0000313" key="2">
    <source>
        <dbReference type="EMBL" id="CAD6193157.1"/>
    </source>
</evidence>
<dbReference type="InterPro" id="IPR015897">
    <property type="entry name" value="CHK_kinase-like"/>
</dbReference>
<protein>
    <recommendedName>
        <fullName evidence="1">CHK kinase-like domain-containing protein</fullName>
    </recommendedName>
</protein>
<gene>
    <name evidence="2" type="ORF">CAUJ_LOCUS9076</name>
</gene>
<evidence type="ECO:0000313" key="3">
    <source>
        <dbReference type="Proteomes" id="UP000835052"/>
    </source>
</evidence>
<dbReference type="InterPro" id="IPR012877">
    <property type="entry name" value="Dhs-27"/>
</dbReference>
<dbReference type="EMBL" id="CAJGYM010000033">
    <property type="protein sequence ID" value="CAD6193157.1"/>
    <property type="molecule type" value="Genomic_DNA"/>
</dbReference>
<dbReference type="SUPFAM" id="SSF56112">
    <property type="entry name" value="Protein kinase-like (PK-like)"/>
    <property type="match status" value="1"/>
</dbReference>